<feature type="domain" description="Nudix hydrolase" evidence="1">
    <location>
        <begin position="7"/>
        <end position="136"/>
    </location>
</feature>
<dbReference type="AlphaFoldDB" id="A0A0G0BLF4"/>
<dbReference type="GO" id="GO:0016787">
    <property type="term" value="F:hydrolase activity"/>
    <property type="evidence" value="ECO:0007669"/>
    <property type="project" value="UniProtKB-KW"/>
</dbReference>
<dbReference type="STRING" id="1618350.UR67_C0001G0167"/>
<dbReference type="CDD" id="cd02883">
    <property type="entry name" value="NUDIX_Hydrolase"/>
    <property type="match status" value="1"/>
</dbReference>
<dbReference type="Proteomes" id="UP000034581">
    <property type="component" value="Unassembled WGS sequence"/>
</dbReference>
<organism evidence="2 3">
    <name type="scientific">candidate division CPR3 bacterium GW2011_GWF2_35_18</name>
    <dbReference type="NCBI Taxonomy" id="1618350"/>
    <lineage>
        <taxon>Bacteria</taxon>
        <taxon>Bacteria division CPR3</taxon>
    </lineage>
</organism>
<dbReference type="EMBL" id="LBQB01000001">
    <property type="protein sequence ID" value="KKP70258.1"/>
    <property type="molecule type" value="Genomic_DNA"/>
</dbReference>
<name>A0A0G0BLF4_UNCC3</name>
<dbReference type="SUPFAM" id="SSF55811">
    <property type="entry name" value="Nudix"/>
    <property type="match status" value="1"/>
</dbReference>
<evidence type="ECO:0000313" key="3">
    <source>
        <dbReference type="Proteomes" id="UP000034581"/>
    </source>
</evidence>
<comment type="caution">
    <text evidence="2">The sequence shown here is derived from an EMBL/GenBank/DDBJ whole genome shotgun (WGS) entry which is preliminary data.</text>
</comment>
<proteinExistence type="predicted"/>
<protein>
    <submittedName>
        <fullName evidence="2">NUDIX hydrolase</fullName>
    </submittedName>
</protein>
<dbReference type="Pfam" id="PF00293">
    <property type="entry name" value="NUDIX"/>
    <property type="match status" value="1"/>
</dbReference>
<gene>
    <name evidence="2" type="ORF">UR67_C0001G0167</name>
</gene>
<sequence length="138" mass="16562">MNNIHWKFKIIVRAIIFNKFGDILLVQRAREPDKKKWSLVGGKVEILEKAEEAIIREVKEELQVSFFPRFIFYKDDFISVPGDHCLILFFSGEIQGKIQIKKEEVLAIKYWSQKEINENRNQIAFNHWEVLSKYYEKR</sequence>
<evidence type="ECO:0000259" key="1">
    <source>
        <dbReference type="PROSITE" id="PS51462"/>
    </source>
</evidence>
<dbReference type="InterPro" id="IPR015797">
    <property type="entry name" value="NUDIX_hydrolase-like_dom_sf"/>
</dbReference>
<dbReference type="PANTHER" id="PTHR43736:SF1">
    <property type="entry name" value="DIHYDRONEOPTERIN TRIPHOSPHATE DIPHOSPHATASE"/>
    <property type="match status" value="1"/>
</dbReference>
<dbReference type="PROSITE" id="PS51462">
    <property type="entry name" value="NUDIX"/>
    <property type="match status" value="1"/>
</dbReference>
<dbReference type="InterPro" id="IPR000086">
    <property type="entry name" value="NUDIX_hydrolase_dom"/>
</dbReference>
<evidence type="ECO:0000313" key="2">
    <source>
        <dbReference type="EMBL" id="KKP70258.1"/>
    </source>
</evidence>
<keyword evidence="2" id="KW-0378">Hydrolase</keyword>
<accession>A0A0G0BLF4</accession>
<reference evidence="2 3" key="1">
    <citation type="journal article" date="2015" name="Nature">
        <title>rRNA introns, odd ribosomes, and small enigmatic genomes across a large radiation of phyla.</title>
        <authorList>
            <person name="Brown C.T."/>
            <person name="Hug L.A."/>
            <person name="Thomas B.C."/>
            <person name="Sharon I."/>
            <person name="Castelle C.J."/>
            <person name="Singh A."/>
            <person name="Wilkins M.J."/>
            <person name="Williams K.H."/>
            <person name="Banfield J.F."/>
        </authorList>
    </citation>
    <scope>NUCLEOTIDE SEQUENCE [LARGE SCALE GENOMIC DNA]</scope>
</reference>
<dbReference type="Gene3D" id="3.90.79.10">
    <property type="entry name" value="Nucleoside Triphosphate Pyrophosphohydrolase"/>
    <property type="match status" value="1"/>
</dbReference>
<dbReference type="PANTHER" id="PTHR43736">
    <property type="entry name" value="ADP-RIBOSE PYROPHOSPHATASE"/>
    <property type="match status" value="1"/>
</dbReference>